<name>A0AA38WHG7_9ASTR</name>
<comment type="caution">
    <text evidence="1">The sequence shown here is derived from an EMBL/GenBank/DDBJ whole genome shotgun (WGS) entry which is preliminary data.</text>
</comment>
<accession>A0AA38WHG7</accession>
<organism evidence="1 2">
    <name type="scientific">Centaurea solstitialis</name>
    <name type="common">yellow star-thistle</name>
    <dbReference type="NCBI Taxonomy" id="347529"/>
    <lineage>
        <taxon>Eukaryota</taxon>
        <taxon>Viridiplantae</taxon>
        <taxon>Streptophyta</taxon>
        <taxon>Embryophyta</taxon>
        <taxon>Tracheophyta</taxon>
        <taxon>Spermatophyta</taxon>
        <taxon>Magnoliopsida</taxon>
        <taxon>eudicotyledons</taxon>
        <taxon>Gunneridae</taxon>
        <taxon>Pentapetalae</taxon>
        <taxon>asterids</taxon>
        <taxon>campanulids</taxon>
        <taxon>Asterales</taxon>
        <taxon>Asteraceae</taxon>
        <taxon>Carduoideae</taxon>
        <taxon>Cardueae</taxon>
        <taxon>Centaureinae</taxon>
        <taxon>Centaurea</taxon>
    </lineage>
</organism>
<gene>
    <name evidence="1" type="ORF">OSB04_016470</name>
</gene>
<dbReference type="Proteomes" id="UP001172457">
    <property type="component" value="Chromosome 4"/>
</dbReference>
<protein>
    <submittedName>
        <fullName evidence="1">Uncharacterized protein</fullName>
    </submittedName>
</protein>
<dbReference type="AlphaFoldDB" id="A0AA38WHG7"/>
<dbReference type="EMBL" id="JARYMX010000004">
    <property type="protein sequence ID" value="KAJ9552425.1"/>
    <property type="molecule type" value="Genomic_DNA"/>
</dbReference>
<keyword evidence="2" id="KW-1185">Reference proteome</keyword>
<dbReference type="InterPro" id="IPR021109">
    <property type="entry name" value="Peptidase_aspartic_dom_sf"/>
</dbReference>
<evidence type="ECO:0000313" key="2">
    <source>
        <dbReference type="Proteomes" id="UP001172457"/>
    </source>
</evidence>
<evidence type="ECO:0000313" key="1">
    <source>
        <dbReference type="EMBL" id="KAJ9552425.1"/>
    </source>
</evidence>
<reference evidence="1" key="1">
    <citation type="submission" date="2023-03" db="EMBL/GenBank/DDBJ databases">
        <title>Chromosome-scale reference genome and RAD-based genetic map of yellow starthistle (Centaurea solstitialis) reveal putative structural variation and QTLs associated with invader traits.</title>
        <authorList>
            <person name="Reatini B."/>
            <person name="Cang F.A."/>
            <person name="Jiang Q."/>
            <person name="Mckibben M.T.W."/>
            <person name="Barker M.S."/>
            <person name="Rieseberg L.H."/>
            <person name="Dlugosch K.M."/>
        </authorList>
    </citation>
    <scope>NUCLEOTIDE SEQUENCE</scope>
    <source>
        <strain evidence="1">CAN-66</strain>
        <tissue evidence="1">Leaf</tissue>
    </source>
</reference>
<dbReference type="Pfam" id="PF08284">
    <property type="entry name" value="RVP_2"/>
    <property type="match status" value="1"/>
</dbReference>
<dbReference type="Gene3D" id="2.40.70.10">
    <property type="entry name" value="Acid Proteases"/>
    <property type="match status" value="1"/>
</dbReference>
<proteinExistence type="predicted"/>
<sequence length="235" mass="26999">MGALHIISFQMLLQTNSKTHEPVAPFGVEIGYGTIIWCSRICKDIPIQVDELKITQNFHPFPLGGVDLVLGIQWLATLNTVQANWKEMFMIFKVDGKQYKLQGITSGPQKSSSFQHLVIDPEAPPCIPTPFQPIVTQYMAVFDEPQDLPPIRSQDHCNTPFSKLISRETYEKRERGELGVEARRFNWRCLQVIVLACEEYRIASDCQVRPGREKRKFPNETPRLQQFSLSMEFDK</sequence>